<reference evidence="1 2" key="1">
    <citation type="journal article" date="2013" name="Mar. Genomics">
        <title>Expression of sulfatases in Rhodopirellula baltica and the diversity of sulfatases in the genus Rhodopirellula.</title>
        <authorList>
            <person name="Wegner C.E."/>
            <person name="Richter-Heitmann T."/>
            <person name="Klindworth A."/>
            <person name="Klockow C."/>
            <person name="Richter M."/>
            <person name="Achstetter T."/>
            <person name="Glockner F.O."/>
            <person name="Harder J."/>
        </authorList>
    </citation>
    <scope>NUCLEOTIDE SEQUENCE [LARGE SCALE GENOMIC DNA]</scope>
    <source>
        <strain evidence="1 2">SM41</strain>
    </source>
</reference>
<evidence type="ECO:0000313" key="2">
    <source>
        <dbReference type="Proteomes" id="UP000011885"/>
    </source>
</evidence>
<comment type="caution">
    <text evidence="1">The sequence shown here is derived from an EMBL/GenBank/DDBJ whole genome shotgun (WGS) entry which is preliminary data.</text>
</comment>
<protein>
    <submittedName>
        <fullName evidence="1">Uncharacterized protein</fullName>
    </submittedName>
</protein>
<dbReference type="Proteomes" id="UP000011885">
    <property type="component" value="Unassembled WGS sequence"/>
</dbReference>
<organism evidence="1 2">
    <name type="scientific">Rhodopirellula sallentina SM41</name>
    <dbReference type="NCBI Taxonomy" id="1263870"/>
    <lineage>
        <taxon>Bacteria</taxon>
        <taxon>Pseudomonadati</taxon>
        <taxon>Planctomycetota</taxon>
        <taxon>Planctomycetia</taxon>
        <taxon>Pirellulales</taxon>
        <taxon>Pirellulaceae</taxon>
        <taxon>Rhodopirellula</taxon>
    </lineage>
</organism>
<evidence type="ECO:0000313" key="1">
    <source>
        <dbReference type="EMBL" id="EMI58081.1"/>
    </source>
</evidence>
<accession>M5UJQ0</accession>
<keyword evidence="2" id="KW-1185">Reference proteome</keyword>
<sequence length="46" mass="5116">MSWERKPVLRNGKTVSHCNRQLFAFGKPDATSRASHGCVSSISLRV</sequence>
<name>M5UJQ0_9BACT</name>
<gene>
    <name evidence="1" type="ORF">RSSM_00506</name>
</gene>
<proteinExistence type="predicted"/>
<dbReference type="EMBL" id="ANOH01000047">
    <property type="protein sequence ID" value="EMI58081.1"/>
    <property type="molecule type" value="Genomic_DNA"/>
</dbReference>
<dbReference type="AlphaFoldDB" id="M5UJQ0"/>
<dbReference type="PATRIC" id="fig|1263870.3.peg.556"/>